<dbReference type="EMBL" id="UINC01113431">
    <property type="protein sequence ID" value="SVC83032.1"/>
    <property type="molecule type" value="Genomic_DNA"/>
</dbReference>
<reference evidence="2" key="1">
    <citation type="submission" date="2018-05" db="EMBL/GenBank/DDBJ databases">
        <authorList>
            <person name="Lanie J.A."/>
            <person name="Ng W.-L."/>
            <person name="Kazmierczak K.M."/>
            <person name="Andrzejewski T.M."/>
            <person name="Davidsen T.M."/>
            <person name="Wayne K.J."/>
            <person name="Tettelin H."/>
            <person name="Glass J.I."/>
            <person name="Rusch D."/>
            <person name="Podicherti R."/>
            <person name="Tsui H.-C.T."/>
            <person name="Winkler M.E."/>
        </authorList>
    </citation>
    <scope>NUCLEOTIDE SEQUENCE</scope>
</reference>
<feature type="non-terminal residue" evidence="2">
    <location>
        <position position="99"/>
    </location>
</feature>
<name>A0A382QEJ3_9ZZZZ</name>
<protein>
    <submittedName>
        <fullName evidence="2">Uncharacterized protein</fullName>
    </submittedName>
</protein>
<evidence type="ECO:0000256" key="1">
    <source>
        <dbReference type="SAM" id="MobiDB-lite"/>
    </source>
</evidence>
<gene>
    <name evidence="2" type="ORF">METZ01_LOCUS335886</name>
</gene>
<sequence>MSEVVSYVILKIINNINEWRRCVGIEPTCDRVSAAHTVLKTGAPTSDASISVGELDFHAGSGSLKSPDTQKGQSASNWPVDGPQKPLSSNHPGPRSLLH</sequence>
<evidence type="ECO:0000313" key="2">
    <source>
        <dbReference type="EMBL" id="SVC83032.1"/>
    </source>
</evidence>
<feature type="region of interest" description="Disordered" evidence="1">
    <location>
        <begin position="59"/>
        <end position="99"/>
    </location>
</feature>
<accession>A0A382QEJ3</accession>
<feature type="compositionally biased region" description="Polar residues" evidence="1">
    <location>
        <begin position="63"/>
        <end position="77"/>
    </location>
</feature>
<proteinExistence type="predicted"/>
<organism evidence="2">
    <name type="scientific">marine metagenome</name>
    <dbReference type="NCBI Taxonomy" id="408172"/>
    <lineage>
        <taxon>unclassified sequences</taxon>
        <taxon>metagenomes</taxon>
        <taxon>ecological metagenomes</taxon>
    </lineage>
</organism>
<dbReference type="AlphaFoldDB" id="A0A382QEJ3"/>